<dbReference type="GO" id="GO:0051537">
    <property type="term" value="F:2 iron, 2 sulfur cluster binding"/>
    <property type="evidence" value="ECO:0007669"/>
    <property type="project" value="InterPro"/>
</dbReference>
<sequence>MMERICRLDELMPLQGCGALIGGEQVALFLIPHTQQKVFAVQNWDPIGQANVISRGIVGDVKGEICVASPLYKQHFKLETGECVEKPEFQLKTWSVYIDDGEVYLANSNVAAA</sequence>
<dbReference type="Proteomes" id="UP000236547">
    <property type="component" value="Unassembled WGS sequence"/>
</dbReference>
<dbReference type="PROSITE" id="PS51300">
    <property type="entry name" value="NIRD"/>
    <property type="match status" value="1"/>
</dbReference>
<dbReference type="InterPro" id="IPR012748">
    <property type="entry name" value="Rieske-like_NirD"/>
</dbReference>
<dbReference type="CDD" id="cd03529">
    <property type="entry name" value="Rieske_NirD"/>
    <property type="match status" value="1"/>
</dbReference>
<proteinExistence type="predicted"/>
<evidence type="ECO:0000259" key="3">
    <source>
        <dbReference type="Pfam" id="PF13806"/>
    </source>
</evidence>
<feature type="domain" description="Rieske-like [2Fe-2S]" evidence="3">
    <location>
        <begin position="4"/>
        <end position="105"/>
    </location>
</feature>
<evidence type="ECO:0000313" key="4">
    <source>
        <dbReference type="EMBL" id="PNI02425.1"/>
    </source>
</evidence>
<dbReference type="Proteomes" id="UP000236449">
    <property type="component" value="Unassembled WGS sequence"/>
</dbReference>
<keyword evidence="1" id="KW-0560">Oxidoreductase</keyword>
<dbReference type="OrthoDB" id="516687at2"/>
<dbReference type="RefSeq" id="WP_102952951.1">
    <property type="nucleotide sequence ID" value="NZ_JAPWHJ010000003.1"/>
</dbReference>
<dbReference type="SUPFAM" id="SSF50022">
    <property type="entry name" value="ISP domain"/>
    <property type="match status" value="1"/>
</dbReference>
<reference evidence="6 7" key="1">
    <citation type="submission" date="2018-01" db="EMBL/GenBank/DDBJ databases">
        <title>Draft genome sequences of six Vibrio diazotrophicus strains isolated from deep-sea sediments of the Baltic Sea.</title>
        <authorList>
            <person name="Castillo D."/>
            <person name="Vandieken V."/>
            <person name="Chiang O."/>
            <person name="Middelboe M."/>
        </authorList>
    </citation>
    <scope>NUCLEOTIDE SEQUENCE [LARGE SCALE GENOMIC DNA]</scope>
    <source>
        <strain evidence="5 6">60.27F</strain>
        <strain evidence="4 7">65.10M</strain>
    </source>
</reference>
<dbReference type="Pfam" id="PF13806">
    <property type="entry name" value="Rieske_2"/>
    <property type="match status" value="1"/>
</dbReference>
<dbReference type="GO" id="GO:0042128">
    <property type="term" value="P:nitrate assimilation"/>
    <property type="evidence" value="ECO:0007669"/>
    <property type="project" value="UniProtKB-KW"/>
</dbReference>
<dbReference type="NCBIfam" id="TIGR02378">
    <property type="entry name" value="nirD_assim_sml"/>
    <property type="match status" value="1"/>
</dbReference>
<protein>
    <submittedName>
        <fullName evidence="5">Nitrite reductase (NAD(P)H) small subunit</fullName>
    </submittedName>
</protein>
<comment type="caution">
    <text evidence="5">The sequence shown here is derived from an EMBL/GenBank/DDBJ whole genome shotgun (WGS) entry which is preliminary data.</text>
</comment>
<dbReference type="Gene3D" id="2.102.10.10">
    <property type="entry name" value="Rieske [2Fe-2S] iron-sulphur domain"/>
    <property type="match status" value="1"/>
</dbReference>
<keyword evidence="2" id="KW-0534">Nitrate assimilation</keyword>
<evidence type="ECO:0000313" key="6">
    <source>
        <dbReference type="Proteomes" id="UP000236449"/>
    </source>
</evidence>
<evidence type="ECO:0000256" key="2">
    <source>
        <dbReference type="ARBA" id="ARBA00023063"/>
    </source>
</evidence>
<evidence type="ECO:0000313" key="5">
    <source>
        <dbReference type="EMBL" id="PNI05423.1"/>
    </source>
</evidence>
<dbReference type="AlphaFoldDB" id="A0A2J8FW04"/>
<evidence type="ECO:0000256" key="1">
    <source>
        <dbReference type="ARBA" id="ARBA00023002"/>
    </source>
</evidence>
<name>A0A2J8FW04_VIBDI</name>
<dbReference type="InterPro" id="IPR036922">
    <property type="entry name" value="Rieske_2Fe-2S_sf"/>
</dbReference>
<dbReference type="EMBL" id="POSM01000004">
    <property type="protein sequence ID" value="PNI02425.1"/>
    <property type="molecule type" value="Genomic_DNA"/>
</dbReference>
<dbReference type="GO" id="GO:0008942">
    <property type="term" value="F:nitrite reductase [NAD(P)H] activity"/>
    <property type="evidence" value="ECO:0007669"/>
    <property type="project" value="InterPro"/>
</dbReference>
<dbReference type="PANTHER" id="PTHR40562:SF1">
    <property type="entry name" value="NITRITE REDUCTASE (NADH) SMALL SUBUNIT"/>
    <property type="match status" value="1"/>
</dbReference>
<dbReference type="InterPro" id="IPR017881">
    <property type="entry name" value="NirD"/>
</dbReference>
<dbReference type="PANTHER" id="PTHR40562">
    <property type="match status" value="1"/>
</dbReference>
<keyword evidence="7" id="KW-1185">Reference proteome</keyword>
<accession>A0A2J8FW04</accession>
<gene>
    <name evidence="5" type="primary">nirD</name>
    <name evidence="5" type="ORF">C1N32_08570</name>
    <name evidence="4" type="ORF">C1O25_04575</name>
</gene>
<dbReference type="EMBL" id="POSK01000004">
    <property type="protein sequence ID" value="PNI05423.1"/>
    <property type="molecule type" value="Genomic_DNA"/>
</dbReference>
<evidence type="ECO:0000313" key="7">
    <source>
        <dbReference type="Proteomes" id="UP000236547"/>
    </source>
</evidence>
<organism evidence="5 6">
    <name type="scientific">Vibrio diazotrophicus</name>
    <dbReference type="NCBI Taxonomy" id="685"/>
    <lineage>
        <taxon>Bacteria</taxon>
        <taxon>Pseudomonadati</taxon>
        <taxon>Pseudomonadota</taxon>
        <taxon>Gammaproteobacteria</taxon>
        <taxon>Vibrionales</taxon>
        <taxon>Vibrionaceae</taxon>
        <taxon>Vibrio</taxon>
    </lineage>
</organism>